<protein>
    <recommendedName>
        <fullName evidence="3">SH3 domain-containing protein</fullName>
    </recommendedName>
</protein>
<comment type="caution">
    <text evidence="1">The sequence shown here is derived from an EMBL/GenBank/DDBJ whole genome shotgun (WGS) entry which is preliminary data.</text>
</comment>
<evidence type="ECO:0008006" key="3">
    <source>
        <dbReference type="Google" id="ProtNLM"/>
    </source>
</evidence>
<sequence>MKRYIITYLILLFWTSVLLTAQVPKAGIYEIKPSYPFPYPIPQYSGESYHTNTKAEPYLDEKLQIKYAVVSVDTSAKTVKFLFLAKNPEPYNGTVYGYAPKLEAHAGQYQTVMDTTVWGGDLSSGYDFRSIQMYAGYYFRIYSEQFFLAGTPRVQTDSLHMDKTVFPVITTRYQTVIYPMSPFFLGNARPYIDIQKINVDSISLYQNPDVASRKMNSIYGGEYVAVLQEATNWYEVEQVSVNATITHGWLSKEELQSGVWIKQQQHTDAYAFDVAWSDTTENDLESAVAQAIRVRSIKTDTTLQVIDRLGATPTSPVNNCIQVQDCNFDGYPDIHIMMFLPAGPNIPHNIYVYNPKTKLFEFDLALSEITSPEFDTKTKTIHSSWRGSCCDHGRDTYQYINGKLILIARYEEDCTHTKEDGTEYCYIIDGKLIKGKWIEKKKKKLVSEFYPEEKK</sequence>
<proteinExistence type="predicted"/>
<accession>A0AAE3QTP0</accession>
<evidence type="ECO:0000313" key="2">
    <source>
        <dbReference type="Proteomes" id="UP001241110"/>
    </source>
</evidence>
<organism evidence="1 2">
    <name type="scientific">Xanthocytophaga flava</name>
    <dbReference type="NCBI Taxonomy" id="3048013"/>
    <lineage>
        <taxon>Bacteria</taxon>
        <taxon>Pseudomonadati</taxon>
        <taxon>Bacteroidota</taxon>
        <taxon>Cytophagia</taxon>
        <taxon>Cytophagales</taxon>
        <taxon>Rhodocytophagaceae</taxon>
        <taxon>Xanthocytophaga</taxon>
    </lineage>
</organism>
<dbReference type="Gene3D" id="2.30.30.40">
    <property type="entry name" value="SH3 Domains"/>
    <property type="match status" value="1"/>
</dbReference>
<evidence type="ECO:0000313" key="1">
    <source>
        <dbReference type="EMBL" id="MDJ1483178.1"/>
    </source>
</evidence>
<gene>
    <name evidence="1" type="ORF">QNI16_21955</name>
</gene>
<dbReference type="EMBL" id="JASJOS010000010">
    <property type="protein sequence ID" value="MDJ1483178.1"/>
    <property type="molecule type" value="Genomic_DNA"/>
</dbReference>
<dbReference type="Proteomes" id="UP001241110">
    <property type="component" value="Unassembled WGS sequence"/>
</dbReference>
<dbReference type="InterPro" id="IPR058087">
    <property type="entry name" value="XAC2610_dom"/>
</dbReference>
<dbReference type="AlphaFoldDB" id="A0AAE3QTP0"/>
<name>A0AAE3QTP0_9BACT</name>
<dbReference type="NCBIfam" id="NF047539">
    <property type="entry name" value="XAC2610_fam"/>
    <property type="match status" value="1"/>
</dbReference>
<reference evidence="1" key="1">
    <citation type="submission" date="2023-05" db="EMBL/GenBank/DDBJ databases">
        <authorList>
            <person name="Zhang X."/>
        </authorList>
    </citation>
    <scope>NUCLEOTIDE SEQUENCE</scope>
    <source>
        <strain evidence="1">YF14B1</strain>
    </source>
</reference>
<dbReference type="RefSeq" id="WP_313982801.1">
    <property type="nucleotide sequence ID" value="NZ_JASJOS010000010.1"/>
</dbReference>